<dbReference type="EC" id="2.7.1.26" evidence="1"/>
<sequence length="128" mass="14533">MRFSSTSIKGSGLGSIIGFPTINLLIPKTFNLRQGVHKCTVVIQKQKFQGALYYGPKTIVEKMGLTLEVHLLLFGMRNVLPTIHDEEEINVTIDKFIRKPKKISTLNELSKIIQNDVELLTEKHRIKC</sequence>
<gene>
    <name evidence="9" type="ORF">A3H61_03775</name>
</gene>
<keyword evidence="5" id="KW-0547">Nucleotide-binding</keyword>
<accession>A0A1G2A8M7</accession>
<evidence type="ECO:0000313" key="10">
    <source>
        <dbReference type="Proteomes" id="UP000178315"/>
    </source>
</evidence>
<dbReference type="GO" id="GO:0005524">
    <property type="term" value="F:ATP binding"/>
    <property type="evidence" value="ECO:0007669"/>
    <property type="project" value="UniProtKB-KW"/>
</dbReference>
<dbReference type="InterPro" id="IPR023465">
    <property type="entry name" value="Riboflavin_kinase_dom_sf"/>
</dbReference>
<dbReference type="InterPro" id="IPR015865">
    <property type="entry name" value="Riboflavin_kinase_bac/euk"/>
</dbReference>
<evidence type="ECO:0000259" key="8">
    <source>
        <dbReference type="SMART" id="SM00904"/>
    </source>
</evidence>
<comment type="caution">
    <text evidence="9">The sequence shown here is derived from an EMBL/GenBank/DDBJ whole genome shotgun (WGS) entry which is preliminary data.</text>
</comment>
<comment type="catalytic activity">
    <reaction evidence="7">
        <text>riboflavin + ATP = FMN + ADP + H(+)</text>
        <dbReference type="Rhea" id="RHEA:14357"/>
        <dbReference type="ChEBI" id="CHEBI:15378"/>
        <dbReference type="ChEBI" id="CHEBI:30616"/>
        <dbReference type="ChEBI" id="CHEBI:57986"/>
        <dbReference type="ChEBI" id="CHEBI:58210"/>
        <dbReference type="ChEBI" id="CHEBI:456216"/>
        <dbReference type="EC" id="2.7.1.26"/>
    </reaction>
</comment>
<keyword evidence="6" id="KW-0067">ATP-binding</keyword>
<dbReference type="GO" id="GO:0008531">
    <property type="term" value="F:riboflavin kinase activity"/>
    <property type="evidence" value="ECO:0007669"/>
    <property type="project" value="UniProtKB-EC"/>
</dbReference>
<dbReference type="Proteomes" id="UP000178315">
    <property type="component" value="Unassembled WGS sequence"/>
</dbReference>
<evidence type="ECO:0000256" key="3">
    <source>
        <dbReference type="ARBA" id="ARBA00022643"/>
    </source>
</evidence>
<evidence type="ECO:0000256" key="1">
    <source>
        <dbReference type="ARBA" id="ARBA00012105"/>
    </source>
</evidence>
<proteinExistence type="predicted"/>
<evidence type="ECO:0000313" key="9">
    <source>
        <dbReference type="EMBL" id="OGY72410.1"/>
    </source>
</evidence>
<dbReference type="Gene3D" id="2.40.30.30">
    <property type="entry name" value="Riboflavin kinase-like"/>
    <property type="match status" value="1"/>
</dbReference>
<evidence type="ECO:0000256" key="7">
    <source>
        <dbReference type="ARBA" id="ARBA00047880"/>
    </source>
</evidence>
<reference evidence="9 10" key="1">
    <citation type="journal article" date="2016" name="Nat. Commun.">
        <title>Thousands of microbial genomes shed light on interconnected biogeochemical processes in an aquifer system.</title>
        <authorList>
            <person name="Anantharaman K."/>
            <person name="Brown C.T."/>
            <person name="Hug L.A."/>
            <person name="Sharon I."/>
            <person name="Castelle C.J."/>
            <person name="Probst A.J."/>
            <person name="Thomas B.C."/>
            <person name="Singh A."/>
            <person name="Wilkins M.J."/>
            <person name="Karaoz U."/>
            <person name="Brodie E.L."/>
            <person name="Williams K.H."/>
            <person name="Hubbard S.S."/>
            <person name="Banfield J.F."/>
        </authorList>
    </citation>
    <scope>NUCLEOTIDE SEQUENCE [LARGE SCALE GENOMIC DNA]</scope>
</reference>
<protein>
    <recommendedName>
        <fullName evidence="1">riboflavin kinase</fullName>
        <ecNumber evidence="1">2.7.1.26</ecNumber>
    </recommendedName>
</protein>
<keyword evidence="2" id="KW-0285">Flavoprotein</keyword>
<dbReference type="GO" id="GO:0009231">
    <property type="term" value="P:riboflavin biosynthetic process"/>
    <property type="evidence" value="ECO:0007669"/>
    <property type="project" value="InterPro"/>
</dbReference>
<evidence type="ECO:0000256" key="4">
    <source>
        <dbReference type="ARBA" id="ARBA00022679"/>
    </source>
</evidence>
<dbReference type="SMART" id="SM00904">
    <property type="entry name" value="Flavokinase"/>
    <property type="match status" value="1"/>
</dbReference>
<name>A0A1G2A8M7_9BACT</name>
<dbReference type="SUPFAM" id="SSF82114">
    <property type="entry name" value="Riboflavin kinase-like"/>
    <property type="match status" value="1"/>
</dbReference>
<organism evidence="9 10">
    <name type="scientific">Candidatus Jacksonbacteria bacterium RIFCSPLOWO2_02_FULL_44_20</name>
    <dbReference type="NCBI Taxonomy" id="1798460"/>
    <lineage>
        <taxon>Bacteria</taxon>
        <taxon>Candidatus Jacksoniibacteriota</taxon>
    </lineage>
</organism>
<feature type="domain" description="Riboflavin kinase" evidence="8">
    <location>
        <begin position="1"/>
        <end position="125"/>
    </location>
</feature>
<evidence type="ECO:0000256" key="5">
    <source>
        <dbReference type="ARBA" id="ARBA00022741"/>
    </source>
</evidence>
<keyword evidence="4" id="KW-0808">Transferase</keyword>
<evidence type="ECO:0000256" key="2">
    <source>
        <dbReference type="ARBA" id="ARBA00022630"/>
    </source>
</evidence>
<dbReference type="EMBL" id="MHJU01000036">
    <property type="protein sequence ID" value="OGY72410.1"/>
    <property type="molecule type" value="Genomic_DNA"/>
</dbReference>
<dbReference type="AlphaFoldDB" id="A0A1G2A8M7"/>
<keyword evidence="3" id="KW-0288">FMN</keyword>
<dbReference type="Pfam" id="PF01687">
    <property type="entry name" value="Flavokinase"/>
    <property type="match status" value="1"/>
</dbReference>
<evidence type="ECO:0000256" key="6">
    <source>
        <dbReference type="ARBA" id="ARBA00022840"/>
    </source>
</evidence>